<dbReference type="Gene3D" id="2.30.30.780">
    <property type="match status" value="1"/>
</dbReference>
<sequence length="443" mass="50387">MTIGFDDLTEGQKCAFETAVELVNSKRKHMTLNGPAGSGKTTWTRFFIDHLVRSGESGVILAAPTHQAKKVLSKLSGVEASTIHSILKINPTTYEENVLFEQKEIPDLAKCRVLICDEASMYDRKLFDILMNSIPSWCIVIALGDKDQLRPVELNSEGKGQISAFFYDPRFEQVFLSEIKRSNSPIIEVATSIRTGGWLYHNLGDDGTGVHGYMNKGSALKDFFGQYFDTVRKPEDLFENRMCAYTNESVNKLNSIIRRKIYDTEDPFVVNEVLVMQEPLTKEIKFEGKRFSEMIFHNGQMVRVVKAEKTSKFLRAKGVSGEQMIRYWSLVVETNDAEDEYFREQICVLSDENEINKYYYFLAKVADAYKSGAVKAHWADFWAAKRAFIKVKALPCSTIHKVQGISVDNCFLYTPCIHKADADLAKQLTYVGATRPRFNLHYV</sequence>
<keyword evidence="2" id="KW-0347">Helicase</keyword>
<dbReference type="InterPro" id="IPR027417">
    <property type="entry name" value="P-loop_NTPase"/>
</dbReference>
<dbReference type="Gene3D" id="3.40.50.300">
    <property type="entry name" value="P-loop containing nucleotide triphosphate hydrolases"/>
    <property type="match status" value="2"/>
</dbReference>
<reference evidence="2" key="1">
    <citation type="submission" date="2018-03" db="EMBL/GenBank/DDBJ databases">
        <title>Phage therapy in agriculture - a green tech approach to combat plant pathogenic bacteria.</title>
        <authorList>
            <person name="Carstens A.B."/>
            <person name="Djurhuus A.M."/>
            <person name="Hansen L.H."/>
        </authorList>
    </citation>
    <scope>NUCLEOTIDE SEQUENCE [LARGE SCALE GENOMIC DNA]</scope>
</reference>
<dbReference type="Pfam" id="PF18343">
    <property type="entry name" value="SH3_14"/>
    <property type="match status" value="1"/>
</dbReference>
<evidence type="ECO:0000259" key="1">
    <source>
        <dbReference type="Pfam" id="PF18343"/>
    </source>
</evidence>
<dbReference type="SUPFAM" id="SSF52540">
    <property type="entry name" value="P-loop containing nucleoside triphosphate hydrolases"/>
    <property type="match status" value="1"/>
</dbReference>
<dbReference type="InterPro" id="IPR041214">
    <property type="entry name" value="SH3_14"/>
</dbReference>
<dbReference type="RefSeq" id="YP_010094960.1">
    <property type="nucleotide sequence ID" value="NC_055743.1"/>
</dbReference>
<keyword evidence="3" id="KW-1185">Reference proteome</keyword>
<name>A0A2S1GM41_9CAUD</name>
<dbReference type="KEGG" id="vg:65112594"/>
<organism evidence="2 3">
    <name type="scientific">Erwinia phage Cronus</name>
    <dbReference type="NCBI Taxonomy" id="2163633"/>
    <lineage>
        <taxon>Viruses</taxon>
        <taxon>Duplodnaviria</taxon>
        <taxon>Heunggongvirae</taxon>
        <taxon>Uroviricota</taxon>
        <taxon>Caudoviricetes</taxon>
        <taxon>Pantevenvirales</taxon>
        <taxon>Straboviridae</taxon>
        <taxon>Tevenvirinae</taxon>
        <taxon>Risoevirus</taxon>
        <taxon>Risoevirus cronus</taxon>
        <taxon>Roskildevirus cronus</taxon>
    </lineage>
</organism>
<dbReference type="GO" id="GO:0004386">
    <property type="term" value="F:helicase activity"/>
    <property type="evidence" value="ECO:0007669"/>
    <property type="project" value="UniProtKB-KW"/>
</dbReference>
<protein>
    <submittedName>
        <fullName evidence="2">DNA helicase</fullName>
    </submittedName>
</protein>
<dbReference type="GeneID" id="65112594"/>
<keyword evidence="2" id="KW-0378">Hydrolase</keyword>
<keyword evidence="2" id="KW-0547">Nucleotide-binding</keyword>
<dbReference type="EMBL" id="MH059636">
    <property type="protein sequence ID" value="AWD90452.1"/>
    <property type="molecule type" value="Genomic_DNA"/>
</dbReference>
<evidence type="ECO:0000313" key="2">
    <source>
        <dbReference type="EMBL" id="AWD90452.1"/>
    </source>
</evidence>
<dbReference type="Pfam" id="PF13604">
    <property type="entry name" value="AAA_30"/>
    <property type="match status" value="1"/>
</dbReference>
<feature type="domain" description="Dda helicase SH3" evidence="1">
    <location>
        <begin position="266"/>
        <end position="393"/>
    </location>
</feature>
<proteinExistence type="predicted"/>
<keyword evidence="2" id="KW-0067">ATP-binding</keyword>
<dbReference type="CDD" id="cd17933">
    <property type="entry name" value="DEXSc_RecD-like"/>
    <property type="match status" value="1"/>
</dbReference>
<accession>A0A2S1GM41</accession>
<dbReference type="SMR" id="A0A2S1GM41"/>
<evidence type="ECO:0000313" key="3">
    <source>
        <dbReference type="Proteomes" id="UP000246316"/>
    </source>
</evidence>
<dbReference type="Proteomes" id="UP000246316">
    <property type="component" value="Segment"/>
</dbReference>